<reference evidence="1 2" key="1">
    <citation type="journal article" date="2012" name="Genome Biol.">
        <title>Genome and low-iron response of an oceanic diatom adapted to chronic iron limitation.</title>
        <authorList>
            <person name="Lommer M."/>
            <person name="Specht M."/>
            <person name="Roy A.S."/>
            <person name="Kraemer L."/>
            <person name="Andreson R."/>
            <person name="Gutowska M.A."/>
            <person name="Wolf J."/>
            <person name="Bergner S.V."/>
            <person name="Schilhabel M.B."/>
            <person name="Klostermeier U.C."/>
            <person name="Beiko R.G."/>
            <person name="Rosenstiel P."/>
            <person name="Hippler M."/>
            <person name="Laroche J."/>
        </authorList>
    </citation>
    <scope>NUCLEOTIDE SEQUENCE [LARGE SCALE GENOMIC DNA]</scope>
    <source>
        <strain evidence="1 2">CCMP1005</strain>
    </source>
</reference>
<sequence>MNNNAAGLGQLGQLFGPPQIAQPVMLIPLDPANDPLFLTKLSMIMKLINQCGLDLQRNQVQQLLIISSDLLIRPTKICDVTNSQIDEIVAQHNRSFGRNNPGCTISVESTEKLKALAQLFRKLEYQGINLSTYNPTDIDQAKFDDAVEDLKSVTAITKAATTTKILTYAPDEEFAYWLASVMVALDNVIGAYQQPITYVAAAGDPNSTEPIEVEARSVPEGPKKVQDSKKAFEIVSESLLSSSTGRSILMLFQPTQDGIGLMQYLRRINEGEGGRVRTMEILSEKISAMYTGTSSELKFSKFRQNWELYWMHVERGGNVLMDNFKKERVHEKLSVPGSNTKFWLKAEAAKDEPSRYTIYMGKLAVAVVTCEVEKNMG</sequence>
<proteinExistence type="predicted"/>
<comment type="caution">
    <text evidence="1">The sequence shown here is derived from an EMBL/GenBank/DDBJ whole genome shotgun (WGS) entry which is preliminary data.</text>
</comment>
<evidence type="ECO:0000313" key="1">
    <source>
        <dbReference type="EMBL" id="EJK65221.1"/>
    </source>
</evidence>
<evidence type="ECO:0000313" key="2">
    <source>
        <dbReference type="Proteomes" id="UP000266841"/>
    </source>
</evidence>
<keyword evidence="2" id="KW-1185">Reference proteome</keyword>
<dbReference type="EMBL" id="AGNL01016166">
    <property type="protein sequence ID" value="EJK65221.1"/>
    <property type="molecule type" value="Genomic_DNA"/>
</dbReference>
<protein>
    <submittedName>
        <fullName evidence="1">Uncharacterized protein</fullName>
    </submittedName>
</protein>
<organism evidence="1 2">
    <name type="scientific">Thalassiosira oceanica</name>
    <name type="common">Marine diatom</name>
    <dbReference type="NCBI Taxonomy" id="159749"/>
    <lineage>
        <taxon>Eukaryota</taxon>
        <taxon>Sar</taxon>
        <taxon>Stramenopiles</taxon>
        <taxon>Ochrophyta</taxon>
        <taxon>Bacillariophyta</taxon>
        <taxon>Coscinodiscophyceae</taxon>
        <taxon>Thalassiosirophycidae</taxon>
        <taxon>Thalassiosirales</taxon>
        <taxon>Thalassiosiraceae</taxon>
        <taxon>Thalassiosira</taxon>
    </lineage>
</organism>
<dbReference type="AlphaFoldDB" id="K0SW85"/>
<accession>K0SW85</accession>
<gene>
    <name evidence="1" type="ORF">THAOC_13948</name>
</gene>
<dbReference type="Proteomes" id="UP000266841">
    <property type="component" value="Unassembled WGS sequence"/>
</dbReference>
<name>K0SW85_THAOC</name>